<feature type="signal peptide" evidence="2">
    <location>
        <begin position="1"/>
        <end position="27"/>
    </location>
</feature>
<dbReference type="InterPro" id="IPR014756">
    <property type="entry name" value="Ig_E-set"/>
</dbReference>
<dbReference type="InterPro" id="IPR002889">
    <property type="entry name" value="WSC_carb-bd"/>
</dbReference>
<dbReference type="Pfam" id="PF09118">
    <property type="entry name" value="GO-like_E_set"/>
    <property type="match status" value="1"/>
</dbReference>
<dbReference type="InterPro" id="IPR015202">
    <property type="entry name" value="GO-like_E_set"/>
</dbReference>
<dbReference type="PROSITE" id="PS51212">
    <property type="entry name" value="WSC"/>
    <property type="match status" value="5"/>
</dbReference>
<dbReference type="Gene3D" id="2.130.10.80">
    <property type="entry name" value="Galactose oxidase/kelch, beta-propeller"/>
    <property type="match status" value="1"/>
</dbReference>
<protein>
    <recommendedName>
        <fullName evidence="3">WSC domain-containing protein</fullName>
    </recommendedName>
</protein>
<keyword evidence="1 2" id="KW-0732">Signal</keyword>
<dbReference type="InterPro" id="IPR037293">
    <property type="entry name" value="Gal_Oxidase_central_sf"/>
</dbReference>
<dbReference type="OrthoDB" id="5985073at2759"/>
<dbReference type="PANTHER" id="PTHR32208">
    <property type="entry name" value="SECRETED PROTEIN-RELATED"/>
    <property type="match status" value="1"/>
</dbReference>
<dbReference type="Pfam" id="PF01822">
    <property type="entry name" value="WSC"/>
    <property type="match status" value="5"/>
</dbReference>
<feature type="domain" description="WSC" evidence="3">
    <location>
        <begin position="519"/>
        <end position="615"/>
    </location>
</feature>
<reference evidence="4 5" key="1">
    <citation type="submission" date="2017-03" db="EMBL/GenBank/DDBJ databases">
        <title>Genomes of endolithic fungi from Antarctica.</title>
        <authorList>
            <person name="Coleine C."/>
            <person name="Masonjones S."/>
            <person name="Stajich J.E."/>
        </authorList>
    </citation>
    <scope>NUCLEOTIDE SEQUENCE [LARGE SCALE GENOMIC DNA]</scope>
    <source>
        <strain evidence="4 5">CCFEE 6314</strain>
    </source>
</reference>
<evidence type="ECO:0000259" key="3">
    <source>
        <dbReference type="PROSITE" id="PS51212"/>
    </source>
</evidence>
<dbReference type="Gene3D" id="2.60.40.10">
    <property type="entry name" value="Immunoglobulins"/>
    <property type="match status" value="1"/>
</dbReference>
<name>A0A438NIB1_EXOME</name>
<feature type="domain" description="WSC" evidence="3">
    <location>
        <begin position="167"/>
        <end position="265"/>
    </location>
</feature>
<dbReference type="VEuPathDB" id="FungiDB:PV10_03916"/>
<sequence length="1140" mass="119994">MALAYSHSFSFLSLITVSVLSVLFVRAEGSHHQHEHILSHGHDNLHHKRALAIPTNLPAGWTYQGCYTDAAGARTLTGPGFNGGSVTSNSCITFCQGKGYRFAGTEYSGECYCGSSKASTGVLAAEADCNMACTGAPTEPCGGPNRLTLFSTNAVLNGPSTNPGPAGWTSLGCYAEGTTGRTLPNGIATAGGGSALTIALCTSACKQAGYKLAGAEYGGECYCGNNFVNGGGPATDGSAGCNMVCNGNSTEFCGGPNRLNVYSSTASSVTSSTTSTSATATPQQGVPAGWSSLGCYTDAVGARTLANPQYLGSSMTWELCTSACKAGNYLYAGVEYAGECYCGATIGGGGGPAPDGSIGCNMACNGNAGQICGGSNRLTMFQYNASATTSSTSATTTPTQTAVALPSGWLYRGCYIDNVNGRILSYQLPDNSALTTESCVASCISKGYSISGTQYGVQCFCDDFLRNGGALTTDSECNMACSGNSTQKCGAGNRFSVYSNATLKVYQPPTVQKTGLPGNWTYQGCLYDDAVKRVFPYQIDDYTNNTATSCLTQCGKYGYGAAGTEYGRQCFCGDQAHVIAAGSVFMPESDCNMPCTGNQSQLCGAGNRISFYNWTGTPLDAWKFSSGNAAGRYEFLIGGPTIPLQTTVGVNGKITYLEKFGTSPADNGTGAYELDVSSINNYTHAWRPMHVKTDIFCAAGLVLPDKLGRQINVGGWANEATYSIRFYTPDGSAGVWGKNDWEENVGTLGMMAGRWYPTTMLMTNGSILVVGGESGSNGPPVPNLEILPRPAGVTTPQYCDWLERTDPYNLYPYLAVLPSGGILVVYYNEARILNEVSLQTQRTLPNLPGAVNTQLAGRTYPMEGTAMLLPQYAPYTDPLVVLICGGSTIGPEIALDNCVSMAPEVADAQWTIERMPSKRVISCMVALPDGTYLILNGAQQGFAGFGLATEPNHNAVLYDPSLPVHTRMTVLANSTVDRLYHSEAVLLQDGRVLVSGSDPEDVRFTQEYRNEVFIPPYLLKGIPQPSFTIVGNNKDWAYGQSIKLTVTATTNKIKVSLLAAVVSTHGNSMGQRTIFPKVTCSGTSCTVTAPPNGHVSPPGWHMLFVLDDGVPSVAQWVRIGGDPAKLGNWPQLPGFTLPGL</sequence>
<dbReference type="AlphaFoldDB" id="A0A438NIB1"/>
<evidence type="ECO:0000256" key="2">
    <source>
        <dbReference type="SAM" id="SignalP"/>
    </source>
</evidence>
<dbReference type="SUPFAM" id="SSF50965">
    <property type="entry name" value="Galactose oxidase, central domain"/>
    <property type="match status" value="1"/>
</dbReference>
<evidence type="ECO:0000313" key="4">
    <source>
        <dbReference type="EMBL" id="RVX75461.1"/>
    </source>
</evidence>
<feature type="domain" description="WSC" evidence="3">
    <location>
        <begin position="289"/>
        <end position="384"/>
    </location>
</feature>
<proteinExistence type="predicted"/>
<feature type="chain" id="PRO_5019026839" description="WSC domain-containing protein" evidence="2">
    <location>
        <begin position="28"/>
        <end position="1140"/>
    </location>
</feature>
<comment type="caution">
    <text evidence="4">The sequence shown here is derived from an EMBL/GenBank/DDBJ whole genome shotgun (WGS) entry which is preliminary data.</text>
</comment>
<dbReference type="PANTHER" id="PTHR32208:SF105">
    <property type="entry name" value="COPPER RADICAL OXIDASE"/>
    <property type="match status" value="1"/>
</dbReference>
<dbReference type="VEuPathDB" id="FungiDB:PV10_09124"/>
<feature type="domain" description="WSC" evidence="3">
    <location>
        <begin position="60"/>
        <end position="153"/>
    </location>
</feature>
<dbReference type="InterPro" id="IPR011043">
    <property type="entry name" value="Gal_Oxase/kelch_b-propeller"/>
</dbReference>
<dbReference type="Proteomes" id="UP000288859">
    <property type="component" value="Unassembled WGS sequence"/>
</dbReference>
<accession>A0A438NIB1</accession>
<dbReference type="EMBL" id="NAJM01000002">
    <property type="protein sequence ID" value="RVX75461.1"/>
    <property type="molecule type" value="Genomic_DNA"/>
</dbReference>
<dbReference type="SMART" id="SM00321">
    <property type="entry name" value="WSC"/>
    <property type="match status" value="5"/>
</dbReference>
<dbReference type="Pfam" id="PF07250">
    <property type="entry name" value="Glyoxal_oxid_N"/>
    <property type="match status" value="1"/>
</dbReference>
<dbReference type="InterPro" id="IPR009880">
    <property type="entry name" value="Glyoxal_oxidase_N"/>
</dbReference>
<gene>
    <name evidence="4" type="ORF">B0A52_00814</name>
</gene>
<evidence type="ECO:0000256" key="1">
    <source>
        <dbReference type="ARBA" id="ARBA00022729"/>
    </source>
</evidence>
<dbReference type="InterPro" id="IPR013783">
    <property type="entry name" value="Ig-like_fold"/>
</dbReference>
<feature type="domain" description="WSC" evidence="3">
    <location>
        <begin position="408"/>
        <end position="501"/>
    </location>
</feature>
<dbReference type="SUPFAM" id="SSF81296">
    <property type="entry name" value="E set domains"/>
    <property type="match status" value="1"/>
</dbReference>
<dbReference type="CDD" id="cd02851">
    <property type="entry name" value="E_set_GO_C"/>
    <property type="match status" value="1"/>
</dbReference>
<evidence type="ECO:0000313" key="5">
    <source>
        <dbReference type="Proteomes" id="UP000288859"/>
    </source>
</evidence>
<organism evidence="4 5">
    <name type="scientific">Exophiala mesophila</name>
    <name type="common">Black yeast-like fungus</name>
    <dbReference type="NCBI Taxonomy" id="212818"/>
    <lineage>
        <taxon>Eukaryota</taxon>
        <taxon>Fungi</taxon>
        <taxon>Dikarya</taxon>
        <taxon>Ascomycota</taxon>
        <taxon>Pezizomycotina</taxon>
        <taxon>Eurotiomycetes</taxon>
        <taxon>Chaetothyriomycetidae</taxon>
        <taxon>Chaetothyriales</taxon>
        <taxon>Herpotrichiellaceae</taxon>
        <taxon>Exophiala</taxon>
    </lineage>
</organism>